<keyword evidence="4" id="KW-0489">Methyltransferase</keyword>
<evidence type="ECO:0000256" key="8">
    <source>
        <dbReference type="ARBA" id="ARBA00022723"/>
    </source>
</evidence>
<evidence type="ECO:0000256" key="5">
    <source>
        <dbReference type="ARBA" id="ARBA00022676"/>
    </source>
</evidence>
<reference evidence="17" key="1">
    <citation type="submission" date="2019-04" db="EMBL/GenBank/DDBJ databases">
        <title>Friends and foes A comparative genomics studyof 23 Aspergillus species from section Flavi.</title>
        <authorList>
            <consortium name="DOE Joint Genome Institute"/>
            <person name="Kjaerbolling I."/>
            <person name="Vesth T."/>
            <person name="Frisvad J.C."/>
            <person name="Nybo J.L."/>
            <person name="Theobald S."/>
            <person name="Kildgaard S."/>
            <person name="Isbrandt T."/>
            <person name="Kuo A."/>
            <person name="Sato A."/>
            <person name="Lyhne E.K."/>
            <person name="Kogle M.E."/>
            <person name="Wiebenga A."/>
            <person name="Kun R.S."/>
            <person name="Lubbers R.J."/>
            <person name="Makela M.R."/>
            <person name="Barry K."/>
            <person name="Chovatia M."/>
            <person name="Clum A."/>
            <person name="Daum C."/>
            <person name="Haridas S."/>
            <person name="He G."/>
            <person name="LaButti K."/>
            <person name="Lipzen A."/>
            <person name="Mondo S."/>
            <person name="Riley R."/>
            <person name="Salamov A."/>
            <person name="Simmons B.A."/>
            <person name="Magnuson J.K."/>
            <person name="Henrissat B."/>
            <person name="Mortensen U.H."/>
            <person name="Larsen T.O."/>
            <person name="Devries R.P."/>
            <person name="Grigoriev I.V."/>
            <person name="Machida M."/>
            <person name="Baker S.E."/>
            <person name="Andersen M.R."/>
        </authorList>
    </citation>
    <scope>NUCLEOTIDE SEQUENCE [LARGE SCALE GENOMIC DNA]</scope>
    <source>
        <strain evidence="17">IBT 14317</strain>
    </source>
</reference>
<feature type="active site" description="Nucleophile" evidence="12">
    <location>
        <position position="284"/>
    </location>
</feature>
<evidence type="ECO:0000259" key="16">
    <source>
        <dbReference type="Pfam" id="PF01702"/>
    </source>
</evidence>
<feature type="binding site" evidence="12">
    <location>
        <position position="327"/>
    </location>
    <ligand>
        <name>Zn(2+)</name>
        <dbReference type="ChEBI" id="CHEBI:29105"/>
    </ligand>
</feature>
<keyword evidence="12" id="KW-0963">Cytoplasm</keyword>
<dbReference type="HAMAP" id="MF_00008">
    <property type="entry name" value="Thymidy_synth_bact"/>
    <property type="match status" value="1"/>
</dbReference>
<evidence type="ECO:0000256" key="12">
    <source>
        <dbReference type="HAMAP-Rule" id="MF_03218"/>
    </source>
</evidence>
<feature type="active site" evidence="13">
    <location>
        <position position="604"/>
    </location>
</feature>
<dbReference type="GO" id="GO:0004799">
    <property type="term" value="F:thymidylate synthase activity"/>
    <property type="evidence" value="ECO:0007669"/>
    <property type="project" value="UniProtKB-EC"/>
</dbReference>
<dbReference type="NCBIfam" id="TIGR03284">
    <property type="entry name" value="thym_sym"/>
    <property type="match status" value="1"/>
</dbReference>
<dbReference type="InterPro" id="IPR020940">
    <property type="entry name" value="Thymidylate_synthase_AS"/>
</dbReference>
<dbReference type="UniPathway" id="UPA00575"/>
<sequence>MSTSASAAAAPRKPMPSALKFDLHTKCSTTKARASTLHLPHGSVPLPIFMPVATQASLKGLTYDQLKQTGCMLCLNNTYHLGLKPGQAVLDAVGGAHKLQGWDRNILTDSGGFQMVSLLKLATVTEEGVRFLSPHDGSPMLLTPEHSISLQNSIGSDIIMQLDDVIATTSPDHARIEEAMERSVRWLDRCIDAHKYPERQNLFCIIQGGLDLELRKKCCAEMVARDTPGIAIGGLSGGEAKDEFCKVVDTCTGLLPDQKPRYVMGVGYPEDLIVGVALGADMFDCVWPTRTARFGNAVVPSGTLNLRNHRFAQDFGPVQEGCNCTVCRPKDQGGLGVTRAYIHHMAAKETVGAHLLTIHNVHYLLSLMGAARQAILEDRFPAFLRDFFSKLYGEKSKYPDTNMSPSAETPSTSTGANGTPHNPNHEEHQYLNLIRTILASGEDRPDRTGTGTRSIFAPPQLRFSLSKPGVNPTDDPIPVLPLLTTKRVFLRAVVAELLWFISGCTSSLPLSEQGIKIWDGNGSREFLDKVGLDQREVGDLGPVYGFQWRHFGAEYVDAATDYTGQGVDQLAEVVHKLKHNPFDRRIIMSAWNPADLKKMALPPCHMFAQFYVSYPNGRDQKGFLHCQLYQRSCDVALGVPFNIASYALLTHMLAHAVDLHPGTFVHAMGDTHVYLDHVEPLQEQLVREPTEFPELKIRRDDKGSGVVDGWKPEDFDVVGYNPHKAIKMKMSV</sequence>
<dbReference type="InterPro" id="IPR036511">
    <property type="entry name" value="TGT-like_sf"/>
</dbReference>
<evidence type="ECO:0000256" key="4">
    <source>
        <dbReference type="ARBA" id="ARBA00022603"/>
    </source>
</evidence>
<comment type="pathway">
    <text evidence="1">Pyrimidine metabolism; dTTP biosynthesis.</text>
</comment>
<dbReference type="OrthoDB" id="10249838at2759"/>
<evidence type="ECO:0000256" key="7">
    <source>
        <dbReference type="ARBA" id="ARBA00022694"/>
    </source>
</evidence>
<evidence type="ECO:0000256" key="13">
    <source>
        <dbReference type="PROSITE-ProRule" id="PRU10016"/>
    </source>
</evidence>
<dbReference type="InterPro" id="IPR004803">
    <property type="entry name" value="TGT"/>
</dbReference>
<evidence type="ECO:0000256" key="14">
    <source>
        <dbReference type="SAM" id="MobiDB-lite"/>
    </source>
</evidence>
<dbReference type="PRINTS" id="PR00108">
    <property type="entry name" value="THYMDSNTHASE"/>
</dbReference>
<evidence type="ECO:0000313" key="17">
    <source>
        <dbReference type="EMBL" id="KAE8387623.1"/>
    </source>
</evidence>
<dbReference type="SUPFAM" id="SSF51713">
    <property type="entry name" value="tRNA-guanine transglycosylase"/>
    <property type="match status" value="1"/>
</dbReference>
<feature type="binding site" evidence="12">
    <location>
        <begin position="109"/>
        <end position="113"/>
    </location>
    <ligand>
        <name>substrate</name>
    </ligand>
</feature>
<dbReference type="GO" id="GO:0032259">
    <property type="term" value="P:methylation"/>
    <property type="evidence" value="ECO:0007669"/>
    <property type="project" value="UniProtKB-KW"/>
</dbReference>
<evidence type="ECO:0000256" key="11">
    <source>
        <dbReference type="ARBA" id="ARBA00047344"/>
    </source>
</evidence>
<evidence type="ECO:0000256" key="6">
    <source>
        <dbReference type="ARBA" id="ARBA00022679"/>
    </source>
</evidence>
<dbReference type="HAMAP" id="MF_00168">
    <property type="entry name" value="Q_tRNA_Tgt"/>
    <property type="match status" value="1"/>
</dbReference>
<comment type="function">
    <text evidence="12">Catalytic subunit of the queuine tRNA-ribosyltransferase (TGT) that catalyzes the base-exchange of a guanine (G) residue with queuine (Q) at position 34 (anticodon wobble position) in tRNAs with GU(N) anticodons (tRNA-Asp, -Asn, -His and -Tyr), resulting in the hypermodified nucleoside queuosine (7-(((4,5-cis-dihydroxy-2-cyclopenten-1-yl)amino)methyl)-7-deazaguanosine). Catalysis occurs through a double-displacement mechanism. The nucleophile active site attacks the C1' of nucleotide 34 to detach the guanine base from the RNA, forming a covalent enzyme-RNA intermediate. The proton acceptor active site deprotonates the incoming queuine, allowing a nucleophilic attack on the C1' of the ribose to form the product.</text>
</comment>
<dbReference type="FunFam" id="3.30.572.10:FF:000005">
    <property type="entry name" value="Thymidylate synthase"/>
    <property type="match status" value="1"/>
</dbReference>
<dbReference type="EMBL" id="ML735290">
    <property type="protein sequence ID" value="KAE8387623.1"/>
    <property type="molecule type" value="Genomic_DNA"/>
</dbReference>
<feature type="binding site" evidence="12">
    <location>
        <position position="163"/>
    </location>
    <ligand>
        <name>substrate</name>
    </ligand>
</feature>
<dbReference type="GO" id="GO:0006235">
    <property type="term" value="P:dTTP biosynthetic process"/>
    <property type="evidence" value="ECO:0007669"/>
    <property type="project" value="UniProtKB-UniPathway"/>
</dbReference>
<comment type="similarity">
    <text evidence="12">Belongs to the queuine tRNA-ribosyltransferase family.</text>
</comment>
<dbReference type="GO" id="GO:0046872">
    <property type="term" value="F:metal ion binding"/>
    <property type="evidence" value="ECO:0007669"/>
    <property type="project" value="UniProtKB-KW"/>
</dbReference>
<evidence type="ECO:0000256" key="3">
    <source>
        <dbReference type="ARBA" id="ARBA00011738"/>
    </source>
</evidence>
<dbReference type="NCBIfam" id="TIGR00430">
    <property type="entry name" value="Q_tRNA_tgt"/>
    <property type="match status" value="1"/>
</dbReference>
<dbReference type="InterPro" id="IPR023451">
    <property type="entry name" value="Thymidate_synth/dCMP_Mease_dom"/>
</dbReference>
<feature type="active site" description="Proton acceptor" evidence="12">
    <location>
        <position position="109"/>
    </location>
</feature>
<keyword evidence="6 12" id="KW-0808">Transferase</keyword>
<comment type="catalytic activity">
    <reaction evidence="12">
        <text>guanosine(34) in tRNA + queuine = queuosine(34) in tRNA + guanine</text>
        <dbReference type="Rhea" id="RHEA:16633"/>
        <dbReference type="Rhea" id="RHEA-COMP:10341"/>
        <dbReference type="Rhea" id="RHEA-COMP:18571"/>
        <dbReference type="ChEBI" id="CHEBI:16235"/>
        <dbReference type="ChEBI" id="CHEBI:17433"/>
        <dbReference type="ChEBI" id="CHEBI:74269"/>
        <dbReference type="ChEBI" id="CHEBI:194431"/>
        <dbReference type="EC" id="2.4.2.64"/>
    </reaction>
</comment>
<dbReference type="Pfam" id="PF01702">
    <property type="entry name" value="TGT"/>
    <property type="match status" value="1"/>
</dbReference>
<dbReference type="NCBIfam" id="TIGR00449">
    <property type="entry name" value="tgt_general"/>
    <property type="match status" value="1"/>
</dbReference>
<keyword evidence="7 12" id="KW-0819">tRNA processing</keyword>
<dbReference type="GO" id="GO:0008479">
    <property type="term" value="F:tRNA-guanosine(34) queuine transglycosylase activity"/>
    <property type="evidence" value="ECO:0007669"/>
    <property type="project" value="UniProtKB-UniRule"/>
</dbReference>
<comment type="subunit">
    <text evidence="3">Homodimer.</text>
</comment>
<dbReference type="SUPFAM" id="SSF55831">
    <property type="entry name" value="Thymidylate synthase/dCMP hydroxymethylase"/>
    <property type="match status" value="1"/>
</dbReference>
<dbReference type="CDD" id="cd00351">
    <property type="entry name" value="TS_Pyrimidine_HMase"/>
    <property type="match status" value="1"/>
</dbReference>
<feature type="region of interest" description="RNA binding; important for wobble base 34 recognition" evidence="12">
    <location>
        <begin position="289"/>
        <end position="293"/>
    </location>
</feature>
<comment type="similarity">
    <text evidence="2">Belongs to the thymidylate synthase family.</text>
</comment>
<evidence type="ECO:0000256" key="1">
    <source>
        <dbReference type="ARBA" id="ARBA00004992"/>
    </source>
</evidence>
<feature type="binding site" evidence="12">
    <location>
        <position position="207"/>
    </location>
    <ligand>
        <name>substrate</name>
    </ligand>
</feature>
<evidence type="ECO:0000256" key="2">
    <source>
        <dbReference type="ARBA" id="ARBA00009972"/>
    </source>
</evidence>
<gene>
    <name evidence="17" type="ORF">BDV23DRAFT_174531</name>
</gene>
<evidence type="ECO:0000259" key="15">
    <source>
        <dbReference type="Pfam" id="PF00303"/>
    </source>
</evidence>
<keyword evidence="9" id="KW-0545">Nucleotide biosynthesis</keyword>
<proteinExistence type="inferred from homology"/>
<feature type="region of interest" description="Disordered" evidence="14">
    <location>
        <begin position="398"/>
        <end position="426"/>
    </location>
</feature>
<name>A0A5N7C1A5_PETAA</name>
<dbReference type="PANTHER" id="PTHR43530:SF1">
    <property type="entry name" value="QUEUINE TRNA-RIBOSYLTRANSFERASE CATALYTIC SUBUNIT 1"/>
    <property type="match status" value="1"/>
</dbReference>
<evidence type="ECO:0000256" key="9">
    <source>
        <dbReference type="ARBA" id="ARBA00022727"/>
    </source>
</evidence>
<comment type="subunit">
    <text evidence="12">Heterodimer of a catalytic subunit and an accessory subunit.</text>
</comment>
<dbReference type="EC" id="2.4.2.64" evidence="12"/>
<dbReference type="PROSITE" id="PS00091">
    <property type="entry name" value="THYMIDYLATE_SYNTHASE"/>
    <property type="match status" value="1"/>
</dbReference>
<dbReference type="InterPro" id="IPR036926">
    <property type="entry name" value="Thymidate_synth/dCMP_Mease_sf"/>
</dbReference>
<dbReference type="GO" id="GO:0005829">
    <property type="term" value="C:cytosol"/>
    <property type="evidence" value="ECO:0007669"/>
    <property type="project" value="TreeGrafter"/>
</dbReference>
<protein>
    <recommendedName>
        <fullName evidence="12">Queuine tRNA-ribosyltransferase catalytic subunit 1</fullName>
        <ecNumber evidence="12">2.4.2.64</ecNumber>
    </recommendedName>
    <alternativeName>
        <fullName evidence="12">Guanine insertion enzyme</fullName>
    </alternativeName>
    <alternativeName>
        <fullName evidence="12">tRNA-guanine transglycosylase</fullName>
    </alternativeName>
</protein>
<feature type="compositionally biased region" description="Polar residues" evidence="14">
    <location>
        <begin position="399"/>
        <end position="422"/>
    </location>
</feature>
<comment type="catalytic activity">
    <reaction evidence="11">
        <text>dUMP + (6R)-5,10-methylene-5,6,7,8-tetrahydrofolate = 7,8-dihydrofolate + dTMP</text>
        <dbReference type="Rhea" id="RHEA:12104"/>
        <dbReference type="ChEBI" id="CHEBI:15636"/>
        <dbReference type="ChEBI" id="CHEBI:57451"/>
        <dbReference type="ChEBI" id="CHEBI:63528"/>
        <dbReference type="ChEBI" id="CHEBI:246422"/>
        <dbReference type="EC" id="2.1.1.45"/>
    </reaction>
</comment>
<evidence type="ECO:0000256" key="10">
    <source>
        <dbReference type="ARBA" id="ARBA00022833"/>
    </source>
</evidence>
<keyword evidence="10 12" id="KW-0862">Zinc</keyword>
<keyword evidence="5 12" id="KW-0328">Glycosyltransferase</keyword>
<dbReference type="GO" id="GO:0006400">
    <property type="term" value="P:tRNA modification"/>
    <property type="evidence" value="ECO:0007669"/>
    <property type="project" value="InterPro"/>
</dbReference>
<dbReference type="Pfam" id="PF00303">
    <property type="entry name" value="Thymidylat_synt"/>
    <property type="match status" value="1"/>
</dbReference>
<dbReference type="Gene3D" id="3.20.20.105">
    <property type="entry name" value="Queuine tRNA-ribosyltransferase-like"/>
    <property type="match status" value="1"/>
</dbReference>
<comment type="cofactor">
    <cofactor evidence="12">
        <name>Zn(2+)</name>
        <dbReference type="ChEBI" id="CHEBI:29105"/>
    </cofactor>
</comment>
<dbReference type="GO" id="GO:0006231">
    <property type="term" value="P:dTMP biosynthetic process"/>
    <property type="evidence" value="ECO:0007669"/>
    <property type="project" value="InterPro"/>
</dbReference>
<dbReference type="AlphaFoldDB" id="A0A5N7C1A5"/>
<accession>A0A5N7C1A5</accession>
<dbReference type="InterPro" id="IPR000398">
    <property type="entry name" value="Thymidylate_synthase"/>
</dbReference>
<dbReference type="Proteomes" id="UP000326877">
    <property type="component" value="Unassembled WGS sequence"/>
</dbReference>
<feature type="binding site" evidence="12">
    <location>
        <position position="322"/>
    </location>
    <ligand>
        <name>Zn(2+)</name>
        <dbReference type="ChEBI" id="CHEBI:29105"/>
    </ligand>
</feature>
<dbReference type="InterPro" id="IPR002616">
    <property type="entry name" value="tRNA_ribo_trans-like"/>
</dbReference>
<feature type="region of interest" description="RNA binding" evidence="12">
    <location>
        <begin position="265"/>
        <end position="271"/>
    </location>
</feature>
<feature type="domain" description="Thymidylate synthase/dCMP hydroxymethylase" evidence="15">
    <location>
        <begin position="428"/>
        <end position="732"/>
    </location>
</feature>
<dbReference type="PANTHER" id="PTHR43530">
    <property type="entry name" value="QUEUINE TRNA-RIBOSYLTRANSFERASE CATALYTIC SUBUNIT 1"/>
    <property type="match status" value="1"/>
</dbReference>
<feature type="domain" description="tRNA-guanine(15) transglycosylase-like" evidence="16">
    <location>
        <begin position="30"/>
        <end position="391"/>
    </location>
</feature>
<feature type="binding site" evidence="12">
    <location>
        <position position="324"/>
    </location>
    <ligand>
        <name>Zn(2+)</name>
        <dbReference type="ChEBI" id="CHEBI:29105"/>
    </ligand>
</feature>
<comment type="subcellular location">
    <subcellularLocation>
        <location evidence="12">Cytoplasm</location>
    </subcellularLocation>
</comment>
<keyword evidence="8 12" id="KW-0479">Metal-binding</keyword>
<organism evidence="17">
    <name type="scientific">Petromyces alliaceus</name>
    <name type="common">Aspergillus alliaceus</name>
    <dbReference type="NCBI Taxonomy" id="209559"/>
    <lineage>
        <taxon>Eukaryota</taxon>
        <taxon>Fungi</taxon>
        <taxon>Dikarya</taxon>
        <taxon>Ascomycota</taxon>
        <taxon>Pezizomycotina</taxon>
        <taxon>Eurotiomycetes</taxon>
        <taxon>Eurotiomycetidae</taxon>
        <taxon>Eurotiales</taxon>
        <taxon>Aspergillaceae</taxon>
        <taxon>Aspergillus</taxon>
        <taxon>Aspergillus subgen. Circumdati</taxon>
    </lineage>
</organism>
<dbReference type="Gene3D" id="3.30.572.10">
    <property type="entry name" value="Thymidylate synthase/dCMP hydroxymethylase domain"/>
    <property type="match status" value="1"/>
</dbReference>
<feature type="binding site" evidence="12">
    <location>
        <position position="359"/>
    </location>
    <ligand>
        <name>Zn(2+)</name>
        <dbReference type="ChEBI" id="CHEBI:29105"/>
    </ligand>
</feature>
<feature type="binding site" evidence="12">
    <location>
        <position position="234"/>
    </location>
    <ligand>
        <name>substrate</name>
    </ligand>
</feature>